<protein>
    <recommendedName>
        <fullName evidence="4">RING-type E3 ubiquitin transferase</fullName>
        <ecNumber evidence="4">2.3.2.27</ecNumber>
    </recommendedName>
</protein>
<dbReference type="GO" id="GO:0008270">
    <property type="term" value="F:zinc ion binding"/>
    <property type="evidence" value="ECO:0007669"/>
    <property type="project" value="UniProtKB-KW"/>
</dbReference>
<dbReference type="Proteomes" id="UP001162131">
    <property type="component" value="Unassembled WGS sequence"/>
</dbReference>
<keyword evidence="9" id="KW-0862">Zinc</keyword>
<dbReference type="PANTHER" id="PTHR45877">
    <property type="entry name" value="E3 UBIQUITIN-PROTEIN LIGASE SIAH2"/>
    <property type="match status" value="1"/>
</dbReference>
<dbReference type="InterPro" id="IPR049548">
    <property type="entry name" value="Sina-like_RING"/>
</dbReference>
<dbReference type="GO" id="GO:0043161">
    <property type="term" value="P:proteasome-mediated ubiquitin-dependent protein catabolic process"/>
    <property type="evidence" value="ECO:0007669"/>
    <property type="project" value="TreeGrafter"/>
</dbReference>
<evidence type="ECO:0000256" key="1">
    <source>
        <dbReference type="ARBA" id="ARBA00000900"/>
    </source>
</evidence>
<keyword evidence="7 10" id="KW-0863">Zinc-finger</keyword>
<evidence type="ECO:0000256" key="2">
    <source>
        <dbReference type="ARBA" id="ARBA00004906"/>
    </source>
</evidence>
<dbReference type="InterPro" id="IPR013083">
    <property type="entry name" value="Znf_RING/FYVE/PHD"/>
</dbReference>
<dbReference type="GO" id="GO:0061630">
    <property type="term" value="F:ubiquitin protein ligase activity"/>
    <property type="evidence" value="ECO:0007669"/>
    <property type="project" value="UniProtKB-EC"/>
</dbReference>
<evidence type="ECO:0000256" key="4">
    <source>
        <dbReference type="ARBA" id="ARBA00012483"/>
    </source>
</evidence>
<evidence type="ECO:0000256" key="3">
    <source>
        <dbReference type="ARBA" id="ARBA00009119"/>
    </source>
</evidence>
<dbReference type="Pfam" id="PF21362">
    <property type="entry name" value="Sina_RING"/>
    <property type="match status" value="1"/>
</dbReference>
<evidence type="ECO:0000256" key="5">
    <source>
        <dbReference type="ARBA" id="ARBA00022679"/>
    </source>
</evidence>
<dbReference type="EMBL" id="CAJZBQ010000053">
    <property type="protein sequence ID" value="CAG9331235.1"/>
    <property type="molecule type" value="Genomic_DNA"/>
</dbReference>
<keyword evidence="5" id="KW-0808">Transferase</keyword>
<evidence type="ECO:0000256" key="6">
    <source>
        <dbReference type="ARBA" id="ARBA00022723"/>
    </source>
</evidence>
<evidence type="ECO:0000256" key="9">
    <source>
        <dbReference type="ARBA" id="ARBA00022833"/>
    </source>
</evidence>
<reference evidence="13" key="1">
    <citation type="submission" date="2021-09" db="EMBL/GenBank/DDBJ databases">
        <authorList>
            <consortium name="AG Swart"/>
            <person name="Singh M."/>
            <person name="Singh A."/>
            <person name="Seah K."/>
            <person name="Emmerich C."/>
        </authorList>
    </citation>
    <scope>NUCLEOTIDE SEQUENCE</scope>
    <source>
        <strain evidence="13">ATCC30299</strain>
    </source>
</reference>
<dbReference type="InterPro" id="IPR004162">
    <property type="entry name" value="SINA-like_animal"/>
</dbReference>
<feature type="domain" description="RING-type" evidence="11">
    <location>
        <begin position="19"/>
        <end position="54"/>
    </location>
</feature>
<dbReference type="SUPFAM" id="SSF49599">
    <property type="entry name" value="TRAF domain-like"/>
    <property type="match status" value="1"/>
</dbReference>
<dbReference type="PROSITE" id="PS51081">
    <property type="entry name" value="ZF_SIAH"/>
    <property type="match status" value="1"/>
</dbReference>
<feature type="domain" description="SIAH-type" evidence="12">
    <location>
        <begin position="70"/>
        <end position="129"/>
    </location>
</feature>
<comment type="caution">
    <text evidence="13">The sequence shown here is derived from an EMBL/GenBank/DDBJ whole genome shotgun (WGS) entry which is preliminary data.</text>
</comment>
<dbReference type="GO" id="GO:0031624">
    <property type="term" value="F:ubiquitin conjugating enzyme binding"/>
    <property type="evidence" value="ECO:0007669"/>
    <property type="project" value="TreeGrafter"/>
</dbReference>
<dbReference type="InterPro" id="IPR001841">
    <property type="entry name" value="Znf_RING"/>
</dbReference>
<name>A0AAU9K233_9CILI</name>
<dbReference type="PROSITE" id="PS50089">
    <property type="entry name" value="ZF_RING_2"/>
    <property type="match status" value="1"/>
</dbReference>
<proteinExistence type="inferred from homology"/>
<evidence type="ECO:0000259" key="12">
    <source>
        <dbReference type="PROSITE" id="PS51081"/>
    </source>
</evidence>
<organism evidence="13 14">
    <name type="scientific">Blepharisma stoltei</name>
    <dbReference type="NCBI Taxonomy" id="1481888"/>
    <lineage>
        <taxon>Eukaryota</taxon>
        <taxon>Sar</taxon>
        <taxon>Alveolata</taxon>
        <taxon>Ciliophora</taxon>
        <taxon>Postciliodesmatophora</taxon>
        <taxon>Heterotrichea</taxon>
        <taxon>Heterotrichida</taxon>
        <taxon>Blepharismidae</taxon>
        <taxon>Blepharisma</taxon>
    </lineage>
</organism>
<evidence type="ECO:0000256" key="7">
    <source>
        <dbReference type="ARBA" id="ARBA00022771"/>
    </source>
</evidence>
<dbReference type="EC" id="2.3.2.27" evidence="4"/>
<sequence length="274" mass="31280">MEDSSEITPNSNFLSSLQCPECSDYFTVPIFQCDSGHSLCNKCSQTLSQCPICDDQIGRKLRNYHLEQQLSTIDYKCQYPGCTEIIKLASRVKHEEECPFGPNLQCLLQNCKWVGTSGRLLSHLNAKHKIPHYDILGDTAEYSSRLRSSSPSAGCVKLLHTFYVDDLQPCTILTYIFMDGSKNLLYPQFRAISGNPSKFTLTIWNSDSDEVDELVIIGKPKIVKYSLEEERERKMCLALDLDSMVNKFAFEDKVEKEHKLLHYRLTVKLAENNN</sequence>
<evidence type="ECO:0000313" key="14">
    <source>
        <dbReference type="Proteomes" id="UP001162131"/>
    </source>
</evidence>
<evidence type="ECO:0000313" key="13">
    <source>
        <dbReference type="EMBL" id="CAG9331235.1"/>
    </source>
</evidence>
<dbReference type="PANTHER" id="PTHR45877:SF2">
    <property type="entry name" value="E3 UBIQUITIN-PROTEIN LIGASE SINA-RELATED"/>
    <property type="match status" value="1"/>
</dbReference>
<comment type="pathway">
    <text evidence="2">Protein modification; protein ubiquitination.</text>
</comment>
<evidence type="ECO:0000259" key="11">
    <source>
        <dbReference type="PROSITE" id="PS50089"/>
    </source>
</evidence>
<keyword evidence="14" id="KW-1185">Reference proteome</keyword>
<gene>
    <name evidence="13" type="ORF">BSTOLATCC_MIC53310</name>
</gene>
<keyword evidence="8" id="KW-0833">Ubl conjugation pathway</keyword>
<evidence type="ECO:0000256" key="10">
    <source>
        <dbReference type="PROSITE-ProRule" id="PRU00455"/>
    </source>
</evidence>
<dbReference type="GO" id="GO:0005737">
    <property type="term" value="C:cytoplasm"/>
    <property type="evidence" value="ECO:0007669"/>
    <property type="project" value="TreeGrafter"/>
</dbReference>
<evidence type="ECO:0000256" key="8">
    <source>
        <dbReference type="ARBA" id="ARBA00022786"/>
    </source>
</evidence>
<dbReference type="InterPro" id="IPR013010">
    <property type="entry name" value="Znf_SIAH"/>
</dbReference>
<dbReference type="Gene3D" id="3.30.40.10">
    <property type="entry name" value="Zinc/RING finger domain, C3HC4 (zinc finger)"/>
    <property type="match status" value="2"/>
</dbReference>
<dbReference type="AlphaFoldDB" id="A0AAU9K233"/>
<comment type="catalytic activity">
    <reaction evidence="1">
        <text>S-ubiquitinyl-[E2 ubiquitin-conjugating enzyme]-L-cysteine + [acceptor protein]-L-lysine = [E2 ubiquitin-conjugating enzyme]-L-cysteine + N(6)-ubiquitinyl-[acceptor protein]-L-lysine.</text>
        <dbReference type="EC" id="2.3.2.27"/>
    </reaction>
</comment>
<accession>A0AAU9K233</accession>
<comment type="similarity">
    <text evidence="3">Belongs to the SINA (Seven in absentia) family.</text>
</comment>
<keyword evidence="6" id="KW-0479">Metal-binding</keyword>